<evidence type="ECO:0000313" key="1">
    <source>
        <dbReference type="EMBL" id="GAC13248.1"/>
    </source>
</evidence>
<dbReference type="EMBL" id="BAEN01000015">
    <property type="protein sequence ID" value="GAC13248.1"/>
    <property type="molecule type" value="Genomic_DNA"/>
</dbReference>
<sequence length="184" mass="20236">MKILFILSILLLAGCASTQGLSVFSFSNAEMQSLLTQQLPQMSQKVSVMGLPVQLNVNDLNVDIGPDNRDVISLGVDSGAEINAFSFKYPVRLLLQIEGSPVYDSEKKAVFLRNLNLLDSSIEAGGYKGNLNVLNREVMDLINAFLAVNPVYELDMNNPQIALMSKFPLDMQVVEGAIRLVPRF</sequence>
<dbReference type="InterPro" id="IPR010835">
    <property type="entry name" value="DUF1439"/>
</dbReference>
<name>K6Y998_9ALTE</name>
<dbReference type="Proteomes" id="UP000006334">
    <property type="component" value="Unassembled WGS sequence"/>
</dbReference>
<dbReference type="eggNOG" id="ENOG502ZACR">
    <property type="taxonomic scope" value="Bacteria"/>
</dbReference>
<reference evidence="1 2" key="1">
    <citation type="journal article" date="2017" name="Antonie Van Leeuwenhoek">
        <title>Rhizobium rhizosphaerae sp. nov., a novel species isolated from rice rhizosphere.</title>
        <authorList>
            <person name="Zhao J.J."/>
            <person name="Zhang J."/>
            <person name="Zhang R.J."/>
            <person name="Zhang C.W."/>
            <person name="Yin H.Q."/>
            <person name="Zhang X.X."/>
        </authorList>
    </citation>
    <scope>NUCLEOTIDE SEQUENCE [LARGE SCALE GENOMIC DNA]</scope>
    <source>
        <strain evidence="1 2">E3</strain>
    </source>
</reference>
<organism evidence="1 2">
    <name type="scientific">Aliiglaciecola lipolytica E3</name>
    <dbReference type="NCBI Taxonomy" id="1127673"/>
    <lineage>
        <taxon>Bacteria</taxon>
        <taxon>Pseudomonadati</taxon>
        <taxon>Pseudomonadota</taxon>
        <taxon>Gammaproteobacteria</taxon>
        <taxon>Alteromonadales</taxon>
        <taxon>Alteromonadaceae</taxon>
        <taxon>Aliiglaciecola</taxon>
    </lineage>
</organism>
<dbReference type="OrthoDB" id="6398264at2"/>
<accession>K6Y998</accession>
<comment type="caution">
    <text evidence="1">The sequence shown here is derived from an EMBL/GenBank/DDBJ whole genome shotgun (WGS) entry which is preliminary data.</text>
</comment>
<protein>
    <submittedName>
        <fullName evidence="1">Lipoprotein</fullName>
    </submittedName>
</protein>
<dbReference type="Gene3D" id="3.15.10.40">
    <property type="entry name" value="Uncharacterised protein PF07273, DUF1439"/>
    <property type="match status" value="1"/>
</dbReference>
<dbReference type="PROSITE" id="PS51257">
    <property type="entry name" value="PROKAR_LIPOPROTEIN"/>
    <property type="match status" value="1"/>
</dbReference>
<keyword evidence="2" id="KW-1185">Reference proteome</keyword>
<proteinExistence type="predicted"/>
<gene>
    <name evidence="1" type="ORF">GLIP_0602</name>
</gene>
<dbReference type="RefSeq" id="WP_008843068.1">
    <property type="nucleotide sequence ID" value="NZ_BAEN01000015.1"/>
</dbReference>
<dbReference type="Pfam" id="PF07273">
    <property type="entry name" value="DUF1439"/>
    <property type="match status" value="1"/>
</dbReference>
<dbReference type="AlphaFoldDB" id="K6Y998"/>
<evidence type="ECO:0000313" key="2">
    <source>
        <dbReference type="Proteomes" id="UP000006334"/>
    </source>
</evidence>
<keyword evidence="1" id="KW-0449">Lipoprotein</keyword>